<feature type="compositionally biased region" description="Polar residues" evidence="2">
    <location>
        <begin position="477"/>
        <end position="490"/>
    </location>
</feature>
<dbReference type="Proteomes" id="UP001139887">
    <property type="component" value="Unassembled WGS sequence"/>
</dbReference>
<proteinExistence type="predicted"/>
<keyword evidence="1" id="KW-0539">Nucleus</keyword>
<dbReference type="OrthoDB" id="6247875at2759"/>
<evidence type="ECO:0000256" key="2">
    <source>
        <dbReference type="SAM" id="MobiDB-lite"/>
    </source>
</evidence>
<feature type="domain" description="HMG box" evidence="3">
    <location>
        <begin position="146"/>
        <end position="214"/>
    </location>
</feature>
<feature type="compositionally biased region" description="Low complexity" evidence="2">
    <location>
        <begin position="22"/>
        <end position="39"/>
    </location>
</feature>
<dbReference type="GO" id="GO:0005634">
    <property type="term" value="C:nucleus"/>
    <property type="evidence" value="ECO:0007669"/>
    <property type="project" value="UniProtKB-UniRule"/>
</dbReference>
<name>A0A9W8LZA5_9FUNG</name>
<dbReference type="GO" id="GO:0003677">
    <property type="term" value="F:DNA binding"/>
    <property type="evidence" value="ECO:0007669"/>
    <property type="project" value="UniProtKB-UniRule"/>
</dbReference>
<keyword evidence="1" id="KW-0238">DNA-binding</keyword>
<feature type="region of interest" description="Disordered" evidence="2">
    <location>
        <begin position="463"/>
        <end position="490"/>
    </location>
</feature>
<dbReference type="Pfam" id="PF00505">
    <property type="entry name" value="HMG_box"/>
    <property type="match status" value="1"/>
</dbReference>
<dbReference type="AlphaFoldDB" id="A0A9W8LZA5"/>
<dbReference type="SMART" id="SM00398">
    <property type="entry name" value="HMG"/>
    <property type="match status" value="1"/>
</dbReference>
<dbReference type="SUPFAM" id="SSF47095">
    <property type="entry name" value="HMG-box"/>
    <property type="match status" value="1"/>
</dbReference>
<evidence type="ECO:0000259" key="3">
    <source>
        <dbReference type="PROSITE" id="PS50118"/>
    </source>
</evidence>
<dbReference type="PROSITE" id="PS50118">
    <property type="entry name" value="HMG_BOX_2"/>
    <property type="match status" value="1"/>
</dbReference>
<comment type="caution">
    <text evidence="4">The sequence shown here is derived from an EMBL/GenBank/DDBJ whole genome shotgun (WGS) entry which is preliminary data.</text>
</comment>
<dbReference type="EMBL" id="JANBUW010000014">
    <property type="protein sequence ID" value="KAJ2851335.1"/>
    <property type="molecule type" value="Genomic_DNA"/>
</dbReference>
<dbReference type="Gene3D" id="1.10.30.10">
    <property type="entry name" value="High mobility group box domain"/>
    <property type="match status" value="1"/>
</dbReference>
<dbReference type="InterPro" id="IPR009071">
    <property type="entry name" value="HMG_box_dom"/>
</dbReference>
<reference evidence="4" key="1">
    <citation type="submission" date="2022-07" db="EMBL/GenBank/DDBJ databases">
        <title>Phylogenomic reconstructions and comparative analyses of Kickxellomycotina fungi.</title>
        <authorList>
            <person name="Reynolds N.K."/>
            <person name="Stajich J.E."/>
            <person name="Barry K."/>
            <person name="Grigoriev I.V."/>
            <person name="Crous P."/>
            <person name="Smith M.E."/>
        </authorList>
    </citation>
    <scope>NUCLEOTIDE SEQUENCE</scope>
    <source>
        <strain evidence="4">NRRL 1566</strain>
    </source>
</reference>
<keyword evidence="5" id="KW-1185">Reference proteome</keyword>
<sequence length="490" mass="52990">MSDHVALSHASDQNAERNIAYPTTPSASPQSSSKGASPQLTMSPSVAHINGALATPGKPPLTSLTGHFTTTNPTENGGTVYEFAPGMDPAEKEVRQFHSNDGTAFIEHVPGHCLVFIPNHLSIEYLSREVRKLRKPKPRVKTKEKSGKPTNAFIKYRNDKIAEFKAKNPEISQTEISRMAGEWWKNEPEDTKSAYQQLYQEEKRIYDMNKNKRARTESEVGSDCDARSDTASIASMHSQLPVAQLANPMSFGFNLGLNGQPADFNTGRRRSHTLPLNGFSRSGAKRRISQELRKHLASKSSNAYMAANMNNNLFGNGNLALPPFPQQQHQPAFEFTFTPPQDTTSSQLGVNAYTGSDLPPLTMPLNPSFPIADFSTSASTATPNSFSQHSRTLSNMSTPVSIDNSAFSTGSDGLNLSMSTSLPMLNTANLAAFAGDSLSMSAAFNSAGYLTSAAPMDATSAPWPLSQPYSLLPENTPAPSGTALQQNQQA</sequence>
<evidence type="ECO:0000256" key="1">
    <source>
        <dbReference type="PROSITE-ProRule" id="PRU00267"/>
    </source>
</evidence>
<dbReference type="CDD" id="cd01389">
    <property type="entry name" value="HMG-box_ROX1-like"/>
    <property type="match status" value="1"/>
</dbReference>
<dbReference type="InterPro" id="IPR036910">
    <property type="entry name" value="HMG_box_dom_sf"/>
</dbReference>
<feature type="compositionally biased region" description="Polar residues" evidence="2">
    <location>
        <begin position="62"/>
        <end position="77"/>
    </location>
</feature>
<evidence type="ECO:0000313" key="5">
    <source>
        <dbReference type="Proteomes" id="UP001139887"/>
    </source>
</evidence>
<organism evidence="4 5">
    <name type="scientific">Coemansia brasiliensis</name>
    <dbReference type="NCBI Taxonomy" id="2650707"/>
    <lineage>
        <taxon>Eukaryota</taxon>
        <taxon>Fungi</taxon>
        <taxon>Fungi incertae sedis</taxon>
        <taxon>Zoopagomycota</taxon>
        <taxon>Kickxellomycotina</taxon>
        <taxon>Kickxellomycetes</taxon>
        <taxon>Kickxellales</taxon>
        <taxon>Kickxellaceae</taxon>
        <taxon>Coemansia</taxon>
    </lineage>
</organism>
<feature type="region of interest" description="Disordered" evidence="2">
    <location>
        <begin position="1"/>
        <end position="77"/>
    </location>
</feature>
<feature type="DNA-binding region" description="HMG box" evidence="1">
    <location>
        <begin position="146"/>
        <end position="214"/>
    </location>
</feature>
<accession>A0A9W8LZA5</accession>
<evidence type="ECO:0000313" key="4">
    <source>
        <dbReference type="EMBL" id="KAJ2851335.1"/>
    </source>
</evidence>
<protein>
    <recommendedName>
        <fullName evidence="3">HMG box domain-containing protein</fullName>
    </recommendedName>
</protein>
<gene>
    <name evidence="4" type="ORF">IWW36_001232</name>
</gene>